<gene>
    <name evidence="2" type="ORF">X975_26348</name>
</gene>
<dbReference type="GO" id="GO:0043066">
    <property type="term" value="P:negative regulation of apoptotic process"/>
    <property type="evidence" value="ECO:0007669"/>
    <property type="project" value="InterPro"/>
</dbReference>
<dbReference type="STRING" id="407821.A0A087U223"/>
<evidence type="ECO:0008006" key="4">
    <source>
        <dbReference type="Google" id="ProtNLM"/>
    </source>
</evidence>
<dbReference type="OMA" id="NMDEGDK"/>
<dbReference type="PANTHER" id="PTHR14938">
    <property type="entry name" value="HCLS1-ASSOCIATED PROTEIN X-1"/>
    <property type="match status" value="1"/>
</dbReference>
<dbReference type="PANTHER" id="PTHR14938:SF2">
    <property type="entry name" value="HCLS1-ASSOCIATED PROTEIN X-1"/>
    <property type="match status" value="1"/>
</dbReference>
<organism evidence="2 3">
    <name type="scientific">Stegodyphus mimosarum</name>
    <name type="common">African social velvet spider</name>
    <dbReference type="NCBI Taxonomy" id="407821"/>
    <lineage>
        <taxon>Eukaryota</taxon>
        <taxon>Metazoa</taxon>
        <taxon>Ecdysozoa</taxon>
        <taxon>Arthropoda</taxon>
        <taxon>Chelicerata</taxon>
        <taxon>Arachnida</taxon>
        <taxon>Araneae</taxon>
        <taxon>Araneomorphae</taxon>
        <taxon>Entelegynae</taxon>
        <taxon>Eresoidea</taxon>
        <taxon>Eresidae</taxon>
        <taxon>Stegodyphus</taxon>
    </lineage>
</organism>
<dbReference type="AlphaFoldDB" id="A0A087U223"/>
<name>A0A087U223_STEMI</name>
<evidence type="ECO:0000256" key="1">
    <source>
        <dbReference type="SAM" id="MobiDB-lite"/>
    </source>
</evidence>
<sequence length="274" mass="31332">MDFKWFYERYFGAPGFPTVNPGDDSNGHTENSKTEDLFEHSFRDSFEDVIGDAHDIFQHVEDMFNKMFSASFRPFEFSEFEGNMLKETDPRSIMLKDPDCSDCHLNADLSPCKRNEPAILVDSDIDDKVTEQEIFQINPLSESNRSHNLFFKKFSSVKTVHLPDGVVEEHRTTTDSKGNKITTIRQSIGDQSYEVTTQFNGSGVKEKQENFENMDESDLLEFRRTLENIKGSKMLESPLHSPSSSNALKLPTPSADPLYLSLFKKFFSSDKSDN</sequence>
<dbReference type="GO" id="GO:0016529">
    <property type="term" value="C:sarcoplasmic reticulum"/>
    <property type="evidence" value="ECO:0007669"/>
    <property type="project" value="TreeGrafter"/>
</dbReference>
<feature type="region of interest" description="Disordered" evidence="1">
    <location>
        <begin position="233"/>
        <end position="252"/>
    </location>
</feature>
<keyword evidence="3" id="KW-1185">Reference proteome</keyword>
<evidence type="ECO:0000313" key="2">
    <source>
        <dbReference type="EMBL" id="KFM71412.1"/>
    </source>
</evidence>
<dbReference type="OrthoDB" id="5562606at2759"/>
<protein>
    <recommendedName>
        <fullName evidence="4">HCLS1-associated protein X-1</fullName>
    </recommendedName>
</protein>
<dbReference type="EMBL" id="KK117782">
    <property type="protein sequence ID" value="KFM71412.1"/>
    <property type="molecule type" value="Genomic_DNA"/>
</dbReference>
<reference evidence="2 3" key="1">
    <citation type="submission" date="2013-11" db="EMBL/GenBank/DDBJ databases">
        <title>Genome sequencing of Stegodyphus mimosarum.</title>
        <authorList>
            <person name="Bechsgaard J."/>
        </authorList>
    </citation>
    <scope>NUCLEOTIDE SEQUENCE [LARGE SCALE GENOMIC DNA]</scope>
</reference>
<dbReference type="GO" id="GO:0015629">
    <property type="term" value="C:actin cytoskeleton"/>
    <property type="evidence" value="ECO:0007669"/>
    <property type="project" value="TreeGrafter"/>
</dbReference>
<feature type="non-terminal residue" evidence="2">
    <location>
        <position position="274"/>
    </location>
</feature>
<accession>A0A087U223</accession>
<dbReference type="Proteomes" id="UP000054359">
    <property type="component" value="Unassembled WGS sequence"/>
</dbReference>
<dbReference type="InterPro" id="IPR017248">
    <property type="entry name" value="HAX-1"/>
</dbReference>
<evidence type="ECO:0000313" key="3">
    <source>
        <dbReference type="Proteomes" id="UP000054359"/>
    </source>
</evidence>
<proteinExistence type="predicted"/>
<dbReference type="GO" id="GO:0005739">
    <property type="term" value="C:mitochondrion"/>
    <property type="evidence" value="ECO:0007669"/>
    <property type="project" value="TreeGrafter"/>
</dbReference>
<dbReference type="GO" id="GO:0030833">
    <property type="term" value="P:regulation of actin filament polymerization"/>
    <property type="evidence" value="ECO:0007669"/>
    <property type="project" value="TreeGrafter"/>
</dbReference>
<dbReference type="GO" id="GO:0016324">
    <property type="term" value="C:apical plasma membrane"/>
    <property type="evidence" value="ECO:0007669"/>
    <property type="project" value="TreeGrafter"/>
</dbReference>
<dbReference type="GO" id="GO:0030136">
    <property type="term" value="C:clathrin-coated vesicle"/>
    <property type="evidence" value="ECO:0007669"/>
    <property type="project" value="TreeGrafter"/>
</dbReference>